<evidence type="ECO:0000256" key="2">
    <source>
        <dbReference type="ARBA" id="ARBA00018940"/>
    </source>
</evidence>
<dbReference type="PANTHER" id="PTHR21362:SF1">
    <property type="entry name" value="ACROSIN-BINDING PROTEIN"/>
    <property type="match status" value="1"/>
</dbReference>
<dbReference type="InterPro" id="IPR009865">
    <property type="entry name" value="Proacrosin-bd"/>
</dbReference>
<evidence type="ECO:0000256" key="3">
    <source>
        <dbReference type="ARBA" id="ARBA00022553"/>
    </source>
</evidence>
<feature type="compositionally biased region" description="Basic and acidic residues" evidence="9">
    <location>
        <begin position="269"/>
        <end position="279"/>
    </location>
</feature>
<accession>H9GB31</accession>
<comment type="subcellular location">
    <subcellularLocation>
        <location evidence="1">Cytoplasmic vesicle</location>
        <location evidence="1">Secretory vesicle</location>
        <location evidence="1">Acrosome</location>
    </subcellularLocation>
</comment>
<name>H9GB31_ANOCA</name>
<comment type="function">
    <text evidence="8">Acrosomal protein that maintains proacrosin (pro-ACR) as an enzymatically inactive zymogen in the acrosome. Involved also in the acrosome formation.</text>
</comment>
<evidence type="ECO:0000256" key="7">
    <source>
        <dbReference type="ARBA" id="ARBA00033453"/>
    </source>
</evidence>
<keyword evidence="5" id="KW-0968">Cytoplasmic vesicle</keyword>
<dbReference type="GO" id="GO:0001669">
    <property type="term" value="C:acrosomal vesicle"/>
    <property type="evidence" value="ECO:0007669"/>
    <property type="project" value="UniProtKB-SubCell"/>
</dbReference>
<reference evidence="11" key="1">
    <citation type="submission" date="2009-12" db="EMBL/GenBank/DDBJ databases">
        <title>The Genome Sequence of Anolis carolinensis (Green Anole Lizard).</title>
        <authorList>
            <consortium name="The Genome Sequencing Platform"/>
            <person name="Di Palma F."/>
            <person name="Alfoldi J."/>
            <person name="Heiman D."/>
            <person name="Young S."/>
            <person name="Grabherr M."/>
            <person name="Johnson J."/>
            <person name="Lander E.S."/>
            <person name="Lindblad-Toh K."/>
        </authorList>
    </citation>
    <scope>NUCLEOTIDE SEQUENCE [LARGE SCALE GENOMIC DNA]</scope>
    <source>
        <strain evidence="11">JBL SC #1</strain>
    </source>
</reference>
<feature type="region of interest" description="Disordered" evidence="9">
    <location>
        <begin position="265"/>
        <end position="290"/>
    </location>
</feature>
<sequence length="290" mass="32141">MPTLRLKPPPWVLLVGLLLFLTQLTPNVLSSIPGTPLTEEEYDTFFSFQKPVWKANHLCQIRHSKGCNDPRIMPLDQFENHGEIPEGPICTDFPVYTRFENFCEFAQSRCLNHHFYARRIPCLEPPVLEEIIVVSSATSKAPDTSIPVPIETTSPSPEMRLRTNIDAILKYAFAVSGEAPVPRKPTPVPESILEILEPTTPAYQPELSSAQIATLTAEMLFSDSQKSEGTTSSAELVVPSSADDELHQSIHRLIAKAFSLEKSLNADKVPTDKDVKTEQEAASENSTSGR</sequence>
<dbReference type="HOGENOM" id="CLU_534141_0_0_1"/>
<evidence type="ECO:0000313" key="12">
    <source>
        <dbReference type="Proteomes" id="UP000001646"/>
    </source>
</evidence>
<dbReference type="Bgee" id="ENSACAG00000006209">
    <property type="expression patterns" value="Expressed in brain and 1 other cell type or tissue"/>
</dbReference>
<feature type="signal peptide" evidence="10">
    <location>
        <begin position="1"/>
        <end position="30"/>
    </location>
</feature>
<organism evidence="11 12">
    <name type="scientific">Anolis carolinensis</name>
    <name type="common">Green anole</name>
    <name type="synonym">American chameleon</name>
    <dbReference type="NCBI Taxonomy" id="28377"/>
    <lineage>
        <taxon>Eukaryota</taxon>
        <taxon>Metazoa</taxon>
        <taxon>Chordata</taxon>
        <taxon>Craniata</taxon>
        <taxon>Vertebrata</taxon>
        <taxon>Euteleostomi</taxon>
        <taxon>Lepidosauria</taxon>
        <taxon>Squamata</taxon>
        <taxon>Bifurcata</taxon>
        <taxon>Unidentata</taxon>
        <taxon>Episquamata</taxon>
        <taxon>Toxicofera</taxon>
        <taxon>Iguania</taxon>
        <taxon>Dactyloidae</taxon>
        <taxon>Anolis</taxon>
    </lineage>
</organism>
<dbReference type="Proteomes" id="UP000001646">
    <property type="component" value="Unplaced"/>
</dbReference>
<keyword evidence="12" id="KW-1185">Reference proteome</keyword>
<reference evidence="11" key="3">
    <citation type="submission" date="2025-09" db="UniProtKB">
        <authorList>
            <consortium name="Ensembl"/>
        </authorList>
    </citation>
    <scope>IDENTIFICATION</scope>
</reference>
<evidence type="ECO:0000256" key="10">
    <source>
        <dbReference type="SAM" id="SignalP"/>
    </source>
</evidence>
<dbReference type="STRING" id="28377.ENSACAP00000006072"/>
<evidence type="ECO:0000313" key="11">
    <source>
        <dbReference type="Ensembl" id="ENSACAP00000006072.3"/>
    </source>
</evidence>
<dbReference type="PANTHER" id="PTHR21362">
    <property type="entry name" value="ACROSIN-BINDING PROTEIN"/>
    <property type="match status" value="1"/>
</dbReference>
<dbReference type="Ensembl" id="ENSACAT00000006207.3">
    <property type="protein sequence ID" value="ENSACAP00000006072.3"/>
    <property type="gene ID" value="ENSACAG00000006209.3"/>
</dbReference>
<dbReference type="Pfam" id="PF07222">
    <property type="entry name" value="PBP_sp32"/>
    <property type="match status" value="1"/>
</dbReference>
<protein>
    <recommendedName>
        <fullName evidence="2">Acrosin-binding protein</fullName>
    </recommendedName>
    <alternativeName>
        <fullName evidence="6">Acrosin-binding protein, 60 kDa form</fullName>
    </alternativeName>
    <alternativeName>
        <fullName evidence="7">Proacrosin-binding protein sp32</fullName>
    </alternativeName>
</protein>
<dbReference type="eggNOG" id="ENOG502R6TS">
    <property type="taxonomic scope" value="Eukaryota"/>
</dbReference>
<evidence type="ECO:0000256" key="8">
    <source>
        <dbReference type="ARBA" id="ARBA00045517"/>
    </source>
</evidence>
<reference evidence="11" key="2">
    <citation type="submission" date="2025-08" db="UniProtKB">
        <authorList>
            <consortium name="Ensembl"/>
        </authorList>
    </citation>
    <scope>IDENTIFICATION</scope>
</reference>
<feature type="chain" id="PRO_5032789196" description="Acrosin-binding protein" evidence="10">
    <location>
        <begin position="31"/>
        <end position="290"/>
    </location>
</feature>
<evidence type="ECO:0000256" key="9">
    <source>
        <dbReference type="SAM" id="MobiDB-lite"/>
    </source>
</evidence>
<dbReference type="GeneTree" id="ENSGT00390000000826"/>
<evidence type="ECO:0000256" key="6">
    <source>
        <dbReference type="ARBA" id="ARBA00032734"/>
    </source>
</evidence>
<keyword evidence="4 10" id="KW-0732">Signal</keyword>
<proteinExistence type="predicted"/>
<dbReference type="AlphaFoldDB" id="H9GB31"/>
<evidence type="ECO:0000256" key="4">
    <source>
        <dbReference type="ARBA" id="ARBA00022729"/>
    </source>
</evidence>
<feature type="compositionally biased region" description="Polar residues" evidence="9">
    <location>
        <begin position="280"/>
        <end position="290"/>
    </location>
</feature>
<evidence type="ECO:0000256" key="1">
    <source>
        <dbReference type="ARBA" id="ARBA00004218"/>
    </source>
</evidence>
<dbReference type="InParanoid" id="H9GB31"/>
<keyword evidence="3" id="KW-0597">Phosphoprotein</keyword>
<evidence type="ECO:0000256" key="5">
    <source>
        <dbReference type="ARBA" id="ARBA00023329"/>
    </source>
</evidence>